<gene>
    <name evidence="1" type="ORF">LA76x_2630</name>
</gene>
<keyword evidence="2" id="KW-1185">Reference proteome</keyword>
<dbReference type="KEGG" id="lab:LA76x_2630"/>
<dbReference type="InterPro" id="IPR036641">
    <property type="entry name" value="HPT_dom_sf"/>
</dbReference>
<dbReference type="GO" id="GO:0000160">
    <property type="term" value="P:phosphorelay signal transduction system"/>
    <property type="evidence" value="ECO:0007669"/>
    <property type="project" value="InterPro"/>
</dbReference>
<organism evidence="1 2">
    <name type="scientific">Lysobacter antibioticus</name>
    <dbReference type="NCBI Taxonomy" id="84531"/>
    <lineage>
        <taxon>Bacteria</taxon>
        <taxon>Pseudomonadati</taxon>
        <taxon>Pseudomonadota</taxon>
        <taxon>Gammaproteobacteria</taxon>
        <taxon>Lysobacterales</taxon>
        <taxon>Lysobacteraceae</taxon>
        <taxon>Lysobacter</taxon>
    </lineage>
</organism>
<dbReference type="SUPFAM" id="SSF47226">
    <property type="entry name" value="Histidine-containing phosphotransfer domain, HPT domain"/>
    <property type="match status" value="1"/>
</dbReference>
<sequence>MTVHFPELARLLKNDQHKVRRVVWEFYRSAIKDLHRLEQAAAANEWPTVRALAWRIQVSCLQVGEHEAAEAAAGLSRAAGECFADAFRQWRPRIVQTLDRAEEFVGRGIAERKSPPDSVGVGSVRH</sequence>
<proteinExistence type="predicted"/>
<dbReference type="Proteomes" id="UP000060787">
    <property type="component" value="Chromosome"/>
</dbReference>
<dbReference type="KEGG" id="laq:GLA29479_3023"/>
<dbReference type="PATRIC" id="fig|84531.7.peg.2961"/>
<dbReference type="EMBL" id="CP011129">
    <property type="protein sequence ID" value="ALN80760.1"/>
    <property type="molecule type" value="Genomic_DNA"/>
</dbReference>
<evidence type="ECO:0008006" key="3">
    <source>
        <dbReference type="Google" id="ProtNLM"/>
    </source>
</evidence>
<dbReference type="AlphaFoldDB" id="A0A0S2FB14"/>
<accession>A0A0S2FB14</accession>
<evidence type="ECO:0000313" key="2">
    <source>
        <dbReference type="Proteomes" id="UP000060787"/>
    </source>
</evidence>
<dbReference type="Gene3D" id="1.20.120.160">
    <property type="entry name" value="HPT domain"/>
    <property type="match status" value="1"/>
</dbReference>
<protein>
    <recommendedName>
        <fullName evidence="3">HPt domain-containing protein</fullName>
    </recommendedName>
</protein>
<dbReference type="STRING" id="84531.LA76x_2630"/>
<reference evidence="1 2" key="1">
    <citation type="journal article" date="2015" name="BMC Genomics">
        <title>Comparative genomics and metabolic profiling of the genus Lysobacter.</title>
        <authorList>
            <person name="de Bruijn I."/>
            <person name="Cheng X."/>
            <person name="de Jager V."/>
            <person name="Exposito R.G."/>
            <person name="Watrous J."/>
            <person name="Patel N."/>
            <person name="Postma J."/>
            <person name="Dorrestein P.C."/>
            <person name="Kobayashi D."/>
            <person name="Raaijmakers J.M."/>
        </authorList>
    </citation>
    <scope>NUCLEOTIDE SEQUENCE [LARGE SCALE GENOMIC DNA]</scope>
    <source>
        <strain evidence="1 2">76</strain>
    </source>
</reference>
<evidence type="ECO:0000313" key="1">
    <source>
        <dbReference type="EMBL" id="ALN80760.1"/>
    </source>
</evidence>
<name>A0A0S2FB14_LYSAN</name>